<dbReference type="AlphaFoldDB" id="A0A0D9XTC8"/>
<keyword evidence="4" id="KW-0677">Repeat</keyword>
<reference evidence="7" key="3">
    <citation type="submission" date="2015-04" db="UniProtKB">
        <authorList>
            <consortium name="EnsemblPlants"/>
        </authorList>
    </citation>
    <scope>IDENTIFICATION</scope>
</reference>
<evidence type="ECO:0008006" key="9">
    <source>
        <dbReference type="Google" id="ProtNLM"/>
    </source>
</evidence>
<proteinExistence type="predicted"/>
<keyword evidence="6" id="KW-0472">Membrane</keyword>
<dbReference type="Gramene" id="LPERR11G14020.4">
    <property type="protein sequence ID" value="LPERR11G14020.4"/>
    <property type="gene ID" value="LPERR11G14020"/>
</dbReference>
<dbReference type="Gene3D" id="3.80.10.10">
    <property type="entry name" value="Ribonuclease Inhibitor"/>
    <property type="match status" value="1"/>
</dbReference>
<keyword evidence="8" id="KW-1185">Reference proteome</keyword>
<dbReference type="HOGENOM" id="CLU_1878410_0_0_1"/>
<evidence type="ECO:0000256" key="4">
    <source>
        <dbReference type="ARBA" id="ARBA00022737"/>
    </source>
</evidence>
<dbReference type="PANTHER" id="PTHR27008:SF588">
    <property type="entry name" value="RECEPTOR KINASE-LIKE PROTEIN XA21"/>
    <property type="match status" value="1"/>
</dbReference>
<evidence type="ECO:0000256" key="1">
    <source>
        <dbReference type="ARBA" id="ARBA00004370"/>
    </source>
</evidence>
<accession>A0A0D9XTC8</accession>
<evidence type="ECO:0000313" key="7">
    <source>
        <dbReference type="EnsemblPlants" id="LPERR11G14020.4"/>
    </source>
</evidence>
<evidence type="ECO:0000256" key="2">
    <source>
        <dbReference type="ARBA" id="ARBA00022614"/>
    </source>
</evidence>
<dbReference type="InterPro" id="IPR032675">
    <property type="entry name" value="LRR_dom_sf"/>
</dbReference>
<evidence type="ECO:0000256" key="5">
    <source>
        <dbReference type="ARBA" id="ARBA00022989"/>
    </source>
</evidence>
<dbReference type="PROSITE" id="PS51450">
    <property type="entry name" value="LRR"/>
    <property type="match status" value="1"/>
</dbReference>
<dbReference type="InterPro" id="IPR051809">
    <property type="entry name" value="Plant_receptor-like_S/T_kinase"/>
</dbReference>
<dbReference type="Pfam" id="PF13855">
    <property type="entry name" value="LRR_8"/>
    <property type="match status" value="1"/>
</dbReference>
<organism evidence="7 8">
    <name type="scientific">Leersia perrieri</name>
    <dbReference type="NCBI Taxonomy" id="77586"/>
    <lineage>
        <taxon>Eukaryota</taxon>
        <taxon>Viridiplantae</taxon>
        <taxon>Streptophyta</taxon>
        <taxon>Embryophyta</taxon>
        <taxon>Tracheophyta</taxon>
        <taxon>Spermatophyta</taxon>
        <taxon>Magnoliopsida</taxon>
        <taxon>Liliopsida</taxon>
        <taxon>Poales</taxon>
        <taxon>Poaceae</taxon>
        <taxon>BOP clade</taxon>
        <taxon>Oryzoideae</taxon>
        <taxon>Oryzeae</taxon>
        <taxon>Oryzinae</taxon>
        <taxon>Leersia</taxon>
    </lineage>
</organism>
<keyword evidence="3" id="KW-0812">Transmembrane</keyword>
<dbReference type="EnsemblPlants" id="LPERR11G14020.4">
    <property type="protein sequence ID" value="LPERR11G14020.4"/>
    <property type="gene ID" value="LPERR11G14020"/>
</dbReference>
<name>A0A0D9XTC8_9ORYZ</name>
<evidence type="ECO:0000256" key="6">
    <source>
        <dbReference type="ARBA" id="ARBA00023136"/>
    </source>
</evidence>
<dbReference type="Proteomes" id="UP000032180">
    <property type="component" value="Chromosome 11"/>
</dbReference>
<reference evidence="7 8" key="1">
    <citation type="submission" date="2012-08" db="EMBL/GenBank/DDBJ databases">
        <title>Oryza genome evolution.</title>
        <authorList>
            <person name="Wing R.A."/>
        </authorList>
    </citation>
    <scope>NUCLEOTIDE SEQUENCE</scope>
</reference>
<evidence type="ECO:0000313" key="8">
    <source>
        <dbReference type="Proteomes" id="UP000032180"/>
    </source>
</evidence>
<protein>
    <recommendedName>
        <fullName evidence="9">Leucine-rich repeat-containing N-terminal plant-type domain-containing protein</fullName>
    </recommendedName>
</protein>
<dbReference type="GO" id="GO:0016020">
    <property type="term" value="C:membrane"/>
    <property type="evidence" value="ECO:0007669"/>
    <property type="project" value="UniProtKB-SubCell"/>
</dbReference>
<keyword evidence="2" id="KW-0433">Leucine-rich repeat</keyword>
<dbReference type="SUPFAM" id="SSF52058">
    <property type="entry name" value="L domain-like"/>
    <property type="match status" value="1"/>
</dbReference>
<evidence type="ECO:0000256" key="3">
    <source>
        <dbReference type="ARBA" id="ARBA00022692"/>
    </source>
</evidence>
<comment type="subcellular location">
    <subcellularLocation>
        <location evidence="1">Membrane</location>
    </subcellularLocation>
</comment>
<keyword evidence="5" id="KW-1133">Transmembrane helix</keyword>
<reference evidence="8" key="2">
    <citation type="submission" date="2013-12" db="EMBL/GenBank/DDBJ databases">
        <authorList>
            <person name="Yu Y."/>
            <person name="Lee S."/>
            <person name="de Baynast K."/>
            <person name="Wissotski M."/>
            <person name="Liu L."/>
            <person name="Talag J."/>
            <person name="Goicoechea J."/>
            <person name="Angelova A."/>
            <person name="Jetty R."/>
            <person name="Kudrna D."/>
            <person name="Golser W."/>
            <person name="Rivera L."/>
            <person name="Zhang J."/>
            <person name="Wing R."/>
        </authorList>
    </citation>
    <scope>NUCLEOTIDE SEQUENCE</scope>
</reference>
<dbReference type="PANTHER" id="PTHR27008">
    <property type="entry name" value="OS04G0122200 PROTEIN"/>
    <property type="match status" value="1"/>
</dbReference>
<dbReference type="InterPro" id="IPR001611">
    <property type="entry name" value="Leu-rich_rpt"/>
</dbReference>
<sequence length="136" mass="14987">MRTRTNYQHLFLQNNFLNGNIPISLTHLKGLDTLDLSGNNICQIPKSLGDMPLLNSLNLSFNSFGREMPTNGAFANASEIYVQGNADLCGGIPELHLPPCSLKSTRKQKTSHSAASYCYLSRTCRLFITLHASNLS</sequence>